<evidence type="ECO:0000313" key="1">
    <source>
        <dbReference type="EMBL" id="KOX92147.1"/>
    </source>
</evidence>
<proteinExistence type="predicted"/>
<dbReference type="AlphaFoldDB" id="A0A0M9AHF9"/>
<evidence type="ECO:0000313" key="2">
    <source>
        <dbReference type="Proteomes" id="UP000037747"/>
    </source>
</evidence>
<comment type="caution">
    <text evidence="1">The sequence shown here is derived from an EMBL/GenBank/DDBJ whole genome shotgun (WGS) entry which is preliminary data.</text>
</comment>
<reference evidence="1 2" key="1">
    <citation type="submission" date="2015-08" db="EMBL/GenBank/DDBJ databases">
        <title>Genomes of Isolates from Cabo Rojo, PR.</title>
        <authorList>
            <person name="Sanchez-Nieves R.L."/>
            <person name="Montalvo-Rodriguez R."/>
        </authorList>
    </citation>
    <scope>NUCLEOTIDE SEQUENCE [LARGE SCALE GENOMIC DNA]</scope>
    <source>
        <strain evidence="1 2">5</strain>
    </source>
</reference>
<gene>
    <name evidence="1" type="ORF">AMR74_17025</name>
</gene>
<dbReference type="STRING" id="1765655.AMR74_17025"/>
<sequence length="140" mass="15664">MVTFDRRDQFEDSDSNLDTVAAEAHRLHESEAFREDVLDALGPVFKQHLDCEAVDAEAEEVLREWFRKDGAGGLFQIRNQIVSNHHADLAEGDIIRMVSARDGETVIPYVVRAVDPEDTGVSVVRVDPDDGTRRISDLST</sequence>
<protein>
    <submittedName>
        <fullName evidence="1">Uncharacterized protein</fullName>
    </submittedName>
</protein>
<organism evidence="1 2">
    <name type="scientific">Halorubrum tropicale</name>
    <dbReference type="NCBI Taxonomy" id="1765655"/>
    <lineage>
        <taxon>Archaea</taxon>
        <taxon>Methanobacteriati</taxon>
        <taxon>Methanobacteriota</taxon>
        <taxon>Stenosarchaea group</taxon>
        <taxon>Halobacteria</taxon>
        <taxon>Halobacteriales</taxon>
        <taxon>Haloferacaceae</taxon>
        <taxon>Halorubrum</taxon>
    </lineage>
</organism>
<dbReference type="Proteomes" id="UP000037747">
    <property type="component" value="Unassembled WGS sequence"/>
</dbReference>
<feature type="non-terminal residue" evidence="1">
    <location>
        <position position="140"/>
    </location>
</feature>
<name>A0A0M9AHF9_9EURY</name>
<dbReference type="OrthoDB" id="355102at2157"/>
<keyword evidence="2" id="KW-1185">Reference proteome</keyword>
<dbReference type="RefSeq" id="WP_139043062.1">
    <property type="nucleotide sequence ID" value="NZ_LIST01000017.1"/>
</dbReference>
<dbReference type="EMBL" id="LIST01000017">
    <property type="protein sequence ID" value="KOX92147.1"/>
    <property type="molecule type" value="Genomic_DNA"/>
</dbReference>
<accession>A0A0M9AHF9</accession>